<dbReference type="Gene3D" id="1.25.40.10">
    <property type="entry name" value="Tetratricopeptide repeat domain"/>
    <property type="match status" value="2"/>
</dbReference>
<reference evidence="4" key="2">
    <citation type="submission" date="2010-04" db="EMBL/GenBank/DDBJ databases">
        <authorList>
            <person name="Buell R."/>
            <person name="Hamilton J."/>
            <person name="Hostetler J."/>
        </authorList>
    </citation>
    <scope>NUCLEOTIDE SEQUENCE [LARGE SCALE GENOMIC DNA]</scope>
    <source>
        <strain evidence="4">DAOM:BR144</strain>
    </source>
</reference>
<dbReference type="InterPro" id="IPR050767">
    <property type="entry name" value="Sel1_AlgK"/>
</dbReference>
<dbReference type="eggNOG" id="KOG1550">
    <property type="taxonomic scope" value="Eukaryota"/>
</dbReference>
<dbReference type="EnsemblProtists" id="PYU1_T006889">
    <property type="protein sequence ID" value="PYU1_T006889"/>
    <property type="gene ID" value="PYU1_G006875"/>
</dbReference>
<dbReference type="PANTHER" id="PTHR11102">
    <property type="entry name" value="SEL-1-LIKE PROTEIN"/>
    <property type="match status" value="1"/>
</dbReference>
<protein>
    <submittedName>
        <fullName evidence="3">Uncharacterized protein</fullName>
    </submittedName>
</protein>
<dbReference type="AlphaFoldDB" id="K3WPJ7"/>
<dbReference type="Proteomes" id="UP000019132">
    <property type="component" value="Unassembled WGS sequence"/>
</dbReference>
<dbReference type="HOGENOM" id="CLU_000288_36_2_1"/>
<dbReference type="EMBL" id="GL376560">
    <property type="status" value="NOT_ANNOTATED_CDS"/>
    <property type="molecule type" value="Genomic_DNA"/>
</dbReference>
<dbReference type="OMA" id="NMYYNGD"/>
<reference evidence="4" key="1">
    <citation type="journal article" date="2010" name="Genome Biol.">
        <title>Genome sequence of the necrotrophic plant pathogen Pythium ultimum reveals original pathogenicity mechanisms and effector repertoire.</title>
        <authorList>
            <person name="Levesque C.A."/>
            <person name="Brouwer H."/>
            <person name="Cano L."/>
            <person name="Hamilton J.P."/>
            <person name="Holt C."/>
            <person name="Huitema E."/>
            <person name="Raffaele S."/>
            <person name="Robideau G.P."/>
            <person name="Thines M."/>
            <person name="Win J."/>
            <person name="Zerillo M.M."/>
            <person name="Beakes G.W."/>
            <person name="Boore J.L."/>
            <person name="Busam D."/>
            <person name="Dumas B."/>
            <person name="Ferriera S."/>
            <person name="Fuerstenberg S.I."/>
            <person name="Gachon C.M."/>
            <person name="Gaulin E."/>
            <person name="Govers F."/>
            <person name="Grenville-Briggs L."/>
            <person name="Horner N."/>
            <person name="Hostetler J."/>
            <person name="Jiang R.H."/>
            <person name="Johnson J."/>
            <person name="Krajaejun T."/>
            <person name="Lin H."/>
            <person name="Meijer H.J."/>
            <person name="Moore B."/>
            <person name="Morris P."/>
            <person name="Phuntmart V."/>
            <person name="Puiu D."/>
            <person name="Shetty J."/>
            <person name="Stajich J.E."/>
            <person name="Tripathy S."/>
            <person name="Wawra S."/>
            <person name="van West P."/>
            <person name="Whitty B.R."/>
            <person name="Coutinho P.M."/>
            <person name="Henrissat B."/>
            <person name="Martin F."/>
            <person name="Thomas P.D."/>
            <person name="Tyler B.M."/>
            <person name="De Vries R.P."/>
            <person name="Kamoun S."/>
            <person name="Yandell M."/>
            <person name="Tisserat N."/>
            <person name="Buell C.R."/>
        </authorList>
    </citation>
    <scope>NUCLEOTIDE SEQUENCE</scope>
    <source>
        <strain evidence="4">DAOM:BR144</strain>
    </source>
</reference>
<dbReference type="PANTHER" id="PTHR11102:SF160">
    <property type="entry name" value="ERAD-ASSOCIATED E3 UBIQUITIN-PROTEIN LIGASE COMPONENT HRD3"/>
    <property type="match status" value="1"/>
</dbReference>
<dbReference type="Pfam" id="PF08238">
    <property type="entry name" value="Sel1"/>
    <property type="match status" value="5"/>
</dbReference>
<feature type="signal peptide" evidence="2">
    <location>
        <begin position="1"/>
        <end position="17"/>
    </location>
</feature>
<reference evidence="3" key="3">
    <citation type="submission" date="2015-02" db="UniProtKB">
        <authorList>
            <consortium name="EnsemblProtists"/>
        </authorList>
    </citation>
    <scope>IDENTIFICATION</scope>
    <source>
        <strain evidence="3">DAOM BR144</strain>
    </source>
</reference>
<dbReference type="InterPro" id="IPR011990">
    <property type="entry name" value="TPR-like_helical_dom_sf"/>
</dbReference>
<keyword evidence="4" id="KW-1185">Reference proteome</keyword>
<dbReference type="InParanoid" id="K3WPJ7"/>
<evidence type="ECO:0000313" key="3">
    <source>
        <dbReference type="EnsemblProtists" id="PYU1_T006889"/>
    </source>
</evidence>
<evidence type="ECO:0000256" key="2">
    <source>
        <dbReference type="SAM" id="SignalP"/>
    </source>
</evidence>
<feature type="chain" id="PRO_5003867984" evidence="2">
    <location>
        <begin position="18"/>
        <end position="339"/>
    </location>
</feature>
<dbReference type="VEuPathDB" id="FungiDB:PYU1_G006875"/>
<comment type="similarity">
    <text evidence="1">Belongs to the sel-1 family.</text>
</comment>
<keyword evidence="2" id="KW-0732">Signal</keyword>
<name>K3WPJ7_GLOUD</name>
<dbReference type="SUPFAM" id="SSF81901">
    <property type="entry name" value="HCP-like"/>
    <property type="match status" value="2"/>
</dbReference>
<organism evidence="3 4">
    <name type="scientific">Globisporangium ultimum (strain ATCC 200006 / CBS 805.95 / DAOM BR144)</name>
    <name type="common">Pythium ultimum</name>
    <dbReference type="NCBI Taxonomy" id="431595"/>
    <lineage>
        <taxon>Eukaryota</taxon>
        <taxon>Sar</taxon>
        <taxon>Stramenopiles</taxon>
        <taxon>Oomycota</taxon>
        <taxon>Peronosporomycetes</taxon>
        <taxon>Pythiales</taxon>
        <taxon>Pythiaceae</taxon>
        <taxon>Globisporangium</taxon>
    </lineage>
</organism>
<proteinExistence type="inferred from homology"/>
<sequence>MWLVVVWLAVLPLATTAVATVSLLRPELRGIVSPPPSLTTATIDDASLLSIRMGVQQDQPESLYLLAMLQYYGHGMDRDVASAVKLLRRAAQYAHRDAEFALGVLHSTTTAARSEPAGGGGVQKSDRVSAMWLANSASRGHVDAKWMLAILYNEGRGVEENVPRAVELLQDAARDGNPHAQFHLGVMHEYGRGVAQNFTQAAQLYASAAERGIPDAMYYLGLLYAQGRGVSQSFTTAMALFRQAAADPLGKERDAGDGHAPAMYALGQMHANGQGTAIDYTLALTWLRKAERRQDPRISGVAKQVANEIETFLEHVETRVQEQEQALGAPIKVTVGVIE</sequence>
<dbReference type="STRING" id="431595.K3WPJ7"/>
<accession>K3WPJ7</accession>
<dbReference type="InterPro" id="IPR006597">
    <property type="entry name" value="Sel1-like"/>
</dbReference>
<evidence type="ECO:0000256" key="1">
    <source>
        <dbReference type="ARBA" id="ARBA00038101"/>
    </source>
</evidence>
<evidence type="ECO:0000313" key="4">
    <source>
        <dbReference type="Proteomes" id="UP000019132"/>
    </source>
</evidence>
<dbReference type="SMART" id="SM00671">
    <property type="entry name" value="SEL1"/>
    <property type="match status" value="6"/>
</dbReference>